<proteinExistence type="inferred from homology"/>
<name>A0AA35M083_9HYPO</name>
<evidence type="ECO:0000256" key="1">
    <source>
        <dbReference type="ARBA" id="ARBA00023604"/>
    </source>
</evidence>
<dbReference type="PANTHER" id="PTHR34598">
    <property type="entry name" value="BLL6449 PROTEIN"/>
    <property type="match status" value="1"/>
</dbReference>
<dbReference type="GO" id="GO:0016491">
    <property type="term" value="F:oxidoreductase activity"/>
    <property type="evidence" value="ECO:0007669"/>
    <property type="project" value="InterPro"/>
</dbReference>
<dbReference type="AlphaFoldDB" id="A0AA35M083"/>
<dbReference type="InterPro" id="IPR044053">
    <property type="entry name" value="AsaB-like"/>
</dbReference>
<evidence type="ECO:0000313" key="2">
    <source>
        <dbReference type="EMBL" id="CAI6088063.1"/>
    </source>
</evidence>
<comment type="caution">
    <text evidence="2">The sequence shown here is derived from an EMBL/GenBank/DDBJ whole genome shotgun (WGS) entry which is preliminary data.</text>
</comment>
<organism evidence="2 3">
    <name type="scientific">Clonostachys chloroleuca</name>
    <dbReference type="NCBI Taxonomy" id="1926264"/>
    <lineage>
        <taxon>Eukaryota</taxon>
        <taxon>Fungi</taxon>
        <taxon>Dikarya</taxon>
        <taxon>Ascomycota</taxon>
        <taxon>Pezizomycotina</taxon>
        <taxon>Sordariomycetes</taxon>
        <taxon>Hypocreomycetidae</taxon>
        <taxon>Hypocreales</taxon>
        <taxon>Bionectriaceae</taxon>
        <taxon>Clonostachys</taxon>
    </lineage>
</organism>
<sequence>MALPNSIKCQDEISQLNYIQNSDLFLRQKPYEILSEVPDGCEKSNFRLRTGHAETIHDIRGYEDQFDLDNHGFQVMRHTLEMTEFDEDTIKREYIPAIETLLKGTGTDTEVYVFDWRLRSSALPVPQPGSVIDLNDPSLVLKPVQAVHVGENNKISQLNDFISDNFTIRSEPTWCNEASKKYSWQ</sequence>
<keyword evidence="3" id="KW-1185">Reference proteome</keyword>
<evidence type="ECO:0000313" key="3">
    <source>
        <dbReference type="Proteomes" id="UP001160390"/>
    </source>
</evidence>
<protein>
    <submittedName>
        <fullName evidence="2">Uncharacterized protein</fullName>
    </submittedName>
</protein>
<comment type="similarity">
    <text evidence="1">Belongs to the asaB hydroxylase/desaturase family.</text>
</comment>
<dbReference type="PANTHER" id="PTHR34598:SF3">
    <property type="entry name" value="OXIDOREDUCTASE AN1597"/>
    <property type="match status" value="1"/>
</dbReference>
<dbReference type="Proteomes" id="UP001160390">
    <property type="component" value="Unassembled WGS sequence"/>
</dbReference>
<accession>A0AA35M083</accession>
<dbReference type="EMBL" id="CABFNP030000812">
    <property type="protein sequence ID" value="CAI6088063.1"/>
    <property type="molecule type" value="Genomic_DNA"/>
</dbReference>
<gene>
    <name evidence="2" type="ORF">CCHLO57077_00013175</name>
</gene>
<reference evidence="2" key="1">
    <citation type="submission" date="2023-01" db="EMBL/GenBank/DDBJ databases">
        <authorList>
            <person name="Piombo E."/>
        </authorList>
    </citation>
    <scope>NUCLEOTIDE SEQUENCE</scope>
</reference>